<dbReference type="KEGG" id="nde:NIDE0356"/>
<dbReference type="CDD" id="cd05015">
    <property type="entry name" value="SIS_PGI_1"/>
    <property type="match status" value="1"/>
</dbReference>
<feature type="region of interest" description="Disordered" evidence="5">
    <location>
        <begin position="546"/>
        <end position="567"/>
    </location>
</feature>
<dbReference type="OrthoDB" id="140919at2"/>
<evidence type="ECO:0000313" key="7">
    <source>
        <dbReference type="Proteomes" id="UP000001660"/>
    </source>
</evidence>
<comment type="pathway">
    <text evidence="4">Carbohydrate degradation; glycolysis; D-glyceraldehyde 3-phosphate and glycerone phosphate from D-glucose: step 2/4.</text>
</comment>
<keyword evidence="2 4" id="KW-0324">Glycolysis</keyword>
<dbReference type="GO" id="GO:0051156">
    <property type="term" value="P:glucose 6-phosphate metabolic process"/>
    <property type="evidence" value="ECO:0007669"/>
    <property type="project" value="TreeGrafter"/>
</dbReference>
<comment type="similarity">
    <text evidence="4">Belongs to the GPI family.</text>
</comment>
<dbReference type="InterPro" id="IPR001672">
    <property type="entry name" value="G6P_Isomerase"/>
</dbReference>
<accession>D8PA76</accession>
<evidence type="ECO:0000256" key="1">
    <source>
        <dbReference type="ARBA" id="ARBA00022432"/>
    </source>
</evidence>
<dbReference type="HOGENOM" id="CLU_036298_0_0_0"/>
<evidence type="ECO:0000256" key="2">
    <source>
        <dbReference type="ARBA" id="ARBA00023152"/>
    </source>
</evidence>
<evidence type="ECO:0000256" key="5">
    <source>
        <dbReference type="SAM" id="MobiDB-lite"/>
    </source>
</evidence>
<dbReference type="GO" id="GO:0006094">
    <property type="term" value="P:gluconeogenesis"/>
    <property type="evidence" value="ECO:0007669"/>
    <property type="project" value="UniProtKB-KW"/>
</dbReference>
<dbReference type="PANTHER" id="PTHR11469">
    <property type="entry name" value="GLUCOSE-6-PHOSPHATE ISOMERASE"/>
    <property type="match status" value="1"/>
</dbReference>
<evidence type="ECO:0000256" key="3">
    <source>
        <dbReference type="ARBA" id="ARBA00023235"/>
    </source>
</evidence>
<dbReference type="InterPro" id="IPR046348">
    <property type="entry name" value="SIS_dom_sf"/>
</dbReference>
<dbReference type="STRING" id="330214.NIDE0356"/>
<dbReference type="PANTHER" id="PTHR11469:SF1">
    <property type="entry name" value="GLUCOSE-6-PHOSPHATE ISOMERASE"/>
    <property type="match status" value="1"/>
</dbReference>
<gene>
    <name evidence="6" type="ORF">NIDE0356</name>
</gene>
<dbReference type="Gene3D" id="3.40.50.10490">
    <property type="entry name" value="Glucose-6-phosphate isomerase like protein, domain 1"/>
    <property type="match status" value="3"/>
</dbReference>
<comment type="catalytic activity">
    <reaction evidence="4">
        <text>alpha-D-glucose 6-phosphate = beta-D-fructose 6-phosphate</text>
        <dbReference type="Rhea" id="RHEA:11816"/>
        <dbReference type="ChEBI" id="CHEBI:57634"/>
        <dbReference type="ChEBI" id="CHEBI:58225"/>
        <dbReference type="EC" id="5.3.1.9"/>
    </reaction>
</comment>
<dbReference type="EMBL" id="FP929003">
    <property type="protein sequence ID" value="CBK40135.1"/>
    <property type="molecule type" value="Genomic_DNA"/>
</dbReference>
<dbReference type="Proteomes" id="UP000001660">
    <property type="component" value="Chromosome"/>
</dbReference>
<dbReference type="GO" id="GO:0004347">
    <property type="term" value="F:glucose-6-phosphate isomerase activity"/>
    <property type="evidence" value="ECO:0007669"/>
    <property type="project" value="UniProtKB-EC"/>
</dbReference>
<dbReference type="GO" id="GO:0006096">
    <property type="term" value="P:glycolytic process"/>
    <property type="evidence" value="ECO:0007669"/>
    <property type="project" value="UniProtKB-UniPathway"/>
</dbReference>
<dbReference type="EC" id="5.3.1.9" evidence="4"/>
<dbReference type="SUPFAM" id="SSF53697">
    <property type="entry name" value="SIS domain"/>
    <property type="match status" value="1"/>
</dbReference>
<reference evidence="6 7" key="1">
    <citation type="journal article" date="2010" name="Proc. Natl. Acad. Sci. U.S.A.">
        <title>A Nitrospira metagenome illuminates the physiology and evolution of globally important nitrite-oxidizing bacteria.</title>
        <authorList>
            <person name="Lucker S."/>
            <person name="Wagner M."/>
            <person name="Maixner F."/>
            <person name="Pelletier E."/>
            <person name="Koch H."/>
            <person name="Vacherie B."/>
            <person name="Rattei T."/>
            <person name="Sinninghe Damste J."/>
            <person name="Spieck E."/>
            <person name="Le Paslier D."/>
            <person name="Daims H."/>
        </authorList>
    </citation>
    <scope>NUCLEOTIDE SEQUENCE [LARGE SCALE GENOMIC DNA]</scope>
</reference>
<dbReference type="Pfam" id="PF00342">
    <property type="entry name" value="PGI"/>
    <property type="match status" value="1"/>
</dbReference>
<keyword evidence="7" id="KW-1185">Reference proteome</keyword>
<proteinExistence type="inferred from homology"/>
<dbReference type="GO" id="GO:0048029">
    <property type="term" value="F:monosaccharide binding"/>
    <property type="evidence" value="ECO:0007669"/>
    <property type="project" value="TreeGrafter"/>
</dbReference>
<keyword evidence="1 4" id="KW-0312">Gluconeogenesis</keyword>
<evidence type="ECO:0000313" key="6">
    <source>
        <dbReference type="EMBL" id="CBK40135.1"/>
    </source>
</evidence>
<protein>
    <recommendedName>
        <fullName evidence="4">Glucose-6-phosphate isomerase</fullName>
        <ecNumber evidence="4">5.3.1.9</ecNumber>
    </recommendedName>
</protein>
<dbReference type="GO" id="GO:0097367">
    <property type="term" value="F:carbohydrate derivative binding"/>
    <property type="evidence" value="ECO:0007669"/>
    <property type="project" value="InterPro"/>
</dbReference>
<sequence length="567" mass="61853">MPTRPTASLLLDNPTISKTLDDLASSHTIERIWTRDHTLWKSSPTEIDNRLGWLTVLDHMQDGLTELRSFAKAAREARITDVVLLGMGGSSLGPEVLRCTFGSAKGFPKLWVLDSTVPGWVRQVTKAIQPARTLFLVASKSGGTIEVMSLFAHFWELVRRTKGNRGGAQFVAITDPGTGLEQLARERGFWRTFTNQPDIGGRYSVLSYFGLVPAALLGLDVGKLLSRALTMRESCRNTSSPKDNPGAALGGMMAAMAMAGRDKVTLLTSPALNSFGLWVEQLLAESTGKEGTGIVPVAGEPLASPTAYGADRLFVALRLKGDRNAALDRSIIALQRAGHPVFRLNLADRYDLGGEFFRWEFATAVAGHALGIHPFDQPNVQESKDNTARVLKDVETQGRFPSLPMLTPKQALTQLLEQAAPNRYLAMLAYTTPSPQLDASIRALRKAVMLRHHIATTAGYGPRYLHSTGQLHKGGPNSGLFLEFVDGMKPDVPVPEKFYSFGTLAQAQAVGDLQSLQTHQRPAVRIALGPNPVRTIRSLIAMLTPAKAGRRKPAAKKRPLPKRRTHR</sequence>
<feature type="compositionally biased region" description="Basic residues" evidence="5">
    <location>
        <begin position="548"/>
        <end position="567"/>
    </location>
</feature>
<dbReference type="PRINTS" id="PR00662">
    <property type="entry name" value="G6PISOMERASE"/>
</dbReference>
<dbReference type="AlphaFoldDB" id="D8PA76"/>
<evidence type="ECO:0000256" key="4">
    <source>
        <dbReference type="RuleBase" id="RU000612"/>
    </source>
</evidence>
<dbReference type="GO" id="GO:0005829">
    <property type="term" value="C:cytosol"/>
    <property type="evidence" value="ECO:0007669"/>
    <property type="project" value="TreeGrafter"/>
</dbReference>
<name>D8PA76_9BACT</name>
<dbReference type="eggNOG" id="COG0166">
    <property type="taxonomic scope" value="Bacteria"/>
</dbReference>
<dbReference type="UniPathway" id="UPA00109">
    <property type="reaction ID" value="UER00181"/>
</dbReference>
<dbReference type="PROSITE" id="PS51463">
    <property type="entry name" value="P_GLUCOSE_ISOMERASE_3"/>
    <property type="match status" value="1"/>
</dbReference>
<keyword evidence="3 4" id="KW-0413">Isomerase</keyword>
<dbReference type="InterPro" id="IPR035476">
    <property type="entry name" value="SIS_PGI_1"/>
</dbReference>
<organism evidence="6 7">
    <name type="scientific">Nitrospira defluvii</name>
    <dbReference type="NCBI Taxonomy" id="330214"/>
    <lineage>
        <taxon>Bacteria</taxon>
        <taxon>Pseudomonadati</taxon>
        <taxon>Nitrospirota</taxon>
        <taxon>Nitrospiria</taxon>
        <taxon>Nitrospirales</taxon>
        <taxon>Nitrospiraceae</taxon>
        <taxon>Nitrospira</taxon>
    </lineage>
</organism>